<evidence type="ECO:0000256" key="3">
    <source>
        <dbReference type="ARBA" id="ARBA00022603"/>
    </source>
</evidence>
<protein>
    <recommendedName>
        <fullName evidence="9">tRNA (guanine-N(7)-)-methyltransferase</fullName>
        <ecNumber evidence="9">2.1.1.33</ecNumber>
    </recommendedName>
    <alternativeName>
        <fullName evidence="9">tRNA (guanine(46)-N(7))-methyltransferase</fullName>
    </alternativeName>
    <alternativeName>
        <fullName evidence="9">tRNA(m7G46)-methyltransferase</fullName>
    </alternativeName>
</protein>
<keyword evidence="3 9" id="KW-0489">Methyltransferase</keyword>
<evidence type="ECO:0000256" key="2">
    <source>
        <dbReference type="ARBA" id="ARBA00003015"/>
    </source>
</evidence>
<dbReference type="RefSeq" id="WP_056324922.1">
    <property type="nucleotide sequence ID" value="NZ_CADIKS010000002.1"/>
</dbReference>
<evidence type="ECO:0000256" key="8">
    <source>
        <dbReference type="ARBA" id="ARBA00060767"/>
    </source>
</evidence>
<dbReference type="InterPro" id="IPR029063">
    <property type="entry name" value="SAM-dependent_MTases_sf"/>
</dbReference>
<feature type="binding site" evidence="9">
    <location>
        <position position="227"/>
    </location>
    <ligand>
        <name>substrate</name>
    </ligand>
</feature>
<evidence type="ECO:0000256" key="10">
    <source>
        <dbReference type="SAM" id="MobiDB-lite"/>
    </source>
</evidence>
<comment type="catalytic activity">
    <reaction evidence="1 9">
        <text>guanosine(46) in tRNA + S-adenosyl-L-methionine = N(7)-methylguanosine(46) in tRNA + S-adenosyl-L-homocysteine</text>
        <dbReference type="Rhea" id="RHEA:42708"/>
        <dbReference type="Rhea" id="RHEA-COMP:10188"/>
        <dbReference type="Rhea" id="RHEA-COMP:10189"/>
        <dbReference type="ChEBI" id="CHEBI:57856"/>
        <dbReference type="ChEBI" id="CHEBI:59789"/>
        <dbReference type="ChEBI" id="CHEBI:74269"/>
        <dbReference type="ChEBI" id="CHEBI:74480"/>
        <dbReference type="EC" id="2.1.1.33"/>
    </reaction>
</comment>
<dbReference type="EMBL" id="JAOBZK010000009">
    <property type="protein sequence ID" value="MDH1178269.1"/>
    <property type="molecule type" value="Genomic_DNA"/>
</dbReference>
<evidence type="ECO:0000256" key="7">
    <source>
        <dbReference type="ARBA" id="ARBA00060552"/>
    </source>
</evidence>
<evidence type="ECO:0000256" key="4">
    <source>
        <dbReference type="ARBA" id="ARBA00022679"/>
    </source>
</evidence>
<keyword evidence="4 9" id="KW-0808">Transferase</keyword>
<name>A0ABD4YTN6_9BURK</name>
<dbReference type="HAMAP" id="MF_01057">
    <property type="entry name" value="tRNA_methyltr_TrmB"/>
    <property type="match status" value="1"/>
</dbReference>
<dbReference type="PANTHER" id="PTHR23417">
    <property type="entry name" value="3-DEOXY-D-MANNO-OCTULOSONIC-ACID TRANSFERASE/TRNA GUANINE-N 7 - -METHYLTRANSFERASE"/>
    <property type="match status" value="1"/>
</dbReference>
<dbReference type="Pfam" id="PF02390">
    <property type="entry name" value="Methyltransf_4"/>
    <property type="match status" value="1"/>
</dbReference>
<keyword evidence="6 9" id="KW-0819">tRNA processing</keyword>
<comment type="caution">
    <text evidence="11">The sequence shown here is derived from an EMBL/GenBank/DDBJ whole genome shotgun (WGS) entry which is preliminary data.</text>
</comment>
<dbReference type="PANTHER" id="PTHR23417:SF14">
    <property type="entry name" value="PENTACOTRIPEPTIDE-REPEAT REGION OF PRORP DOMAIN-CONTAINING PROTEIN"/>
    <property type="match status" value="1"/>
</dbReference>
<dbReference type="InterPro" id="IPR055361">
    <property type="entry name" value="tRNA_methyltr_TrmB_bact"/>
</dbReference>
<feature type="region of interest" description="Disordered" evidence="10">
    <location>
        <begin position="1"/>
        <end position="33"/>
    </location>
</feature>
<evidence type="ECO:0000313" key="12">
    <source>
        <dbReference type="Proteomes" id="UP001158644"/>
    </source>
</evidence>
<comment type="pathway">
    <text evidence="7 9">tRNA modification; N(7)-methylguanine-tRNA biosynthesis.</text>
</comment>
<dbReference type="Proteomes" id="UP001158644">
    <property type="component" value="Unassembled WGS sequence"/>
</dbReference>
<feature type="binding site" evidence="9">
    <location>
        <position position="195"/>
    </location>
    <ligand>
        <name>substrate</name>
    </ligand>
</feature>
<comment type="caution">
    <text evidence="9">Lacks conserved residue(s) required for the propagation of feature annotation.</text>
</comment>
<feature type="binding site" evidence="9">
    <location>
        <position position="168"/>
    </location>
    <ligand>
        <name>S-adenosyl-L-methionine</name>
        <dbReference type="ChEBI" id="CHEBI:59789"/>
    </ligand>
</feature>
<comment type="function">
    <text evidence="2 9">Catalyzes the formation of N(7)-methylguanine at position 46 (m7G46) in tRNA.</text>
</comment>
<feature type="binding site" evidence="9">
    <location>
        <position position="116"/>
    </location>
    <ligand>
        <name>S-adenosyl-L-methionine</name>
        <dbReference type="ChEBI" id="CHEBI:59789"/>
    </ligand>
</feature>
<dbReference type="AlphaFoldDB" id="A0ABD4YTN6"/>
<dbReference type="NCBIfam" id="TIGR00091">
    <property type="entry name" value="tRNA (guanosine(46)-N7)-methyltransferase TrmB"/>
    <property type="match status" value="1"/>
</dbReference>
<gene>
    <name evidence="9 11" type="primary">trmB</name>
    <name evidence="11" type="ORF">N5C72_09300</name>
</gene>
<feature type="binding site" evidence="9">
    <location>
        <position position="191"/>
    </location>
    <ligand>
        <name>S-adenosyl-L-methionine</name>
        <dbReference type="ChEBI" id="CHEBI:59789"/>
    </ligand>
</feature>
<evidence type="ECO:0000256" key="6">
    <source>
        <dbReference type="ARBA" id="ARBA00022694"/>
    </source>
</evidence>
<evidence type="ECO:0000256" key="5">
    <source>
        <dbReference type="ARBA" id="ARBA00022691"/>
    </source>
</evidence>
<evidence type="ECO:0000313" key="11">
    <source>
        <dbReference type="EMBL" id="MDH1178269.1"/>
    </source>
</evidence>
<dbReference type="EC" id="2.1.1.33" evidence="9"/>
<feature type="binding site" evidence="9">
    <location>
        <position position="141"/>
    </location>
    <ligand>
        <name>S-adenosyl-L-methionine</name>
        <dbReference type="ChEBI" id="CHEBI:59789"/>
    </ligand>
</feature>
<keyword evidence="5 9" id="KW-0949">S-adenosyl-L-methionine</keyword>
<dbReference type="FunFam" id="3.40.50.150:FF:000035">
    <property type="entry name" value="tRNA (guanine-N(7)-)-methyltransferase"/>
    <property type="match status" value="1"/>
</dbReference>
<comment type="similarity">
    <text evidence="8 9">Belongs to the class I-like SAM-binding methyltransferase superfamily. TrmB family.</text>
</comment>
<organism evidence="11 12">
    <name type="scientific">Achromobacter mucicolens</name>
    <dbReference type="NCBI Taxonomy" id="1389922"/>
    <lineage>
        <taxon>Bacteria</taxon>
        <taxon>Pseudomonadati</taxon>
        <taxon>Pseudomonadota</taxon>
        <taxon>Betaproteobacteria</taxon>
        <taxon>Burkholderiales</taxon>
        <taxon>Alcaligenaceae</taxon>
        <taxon>Achromobacter</taxon>
    </lineage>
</organism>
<evidence type="ECO:0000256" key="1">
    <source>
        <dbReference type="ARBA" id="ARBA00000142"/>
    </source>
</evidence>
<dbReference type="SUPFAM" id="SSF53335">
    <property type="entry name" value="S-adenosyl-L-methionine-dependent methyltransferases"/>
    <property type="match status" value="1"/>
</dbReference>
<sequence>MNTNSPTNTPASPPADTAADASTQPGVNPAAAPAAAHAAAPAAVSAETQAALASAAYAPNSPGATHIRSFVHRRGHITQGQLAALERLMGQWSIPYAPRRLDPAAAFGRQAPTVLEIGFGMGETTEKIALARPGDNFLGVEVFNAGVGSLLRRIEDSSIQNLRIIQHDAVEVVRDMIAPDSLAGVHIYFPDPWPKKRHHKRRLIQPAFISLLASRIAPGGYIHCATDWEDYAVQMLEVLSGEPLLKNTADGYAPRPDYRPLTKFETRGLRLGHGVWDLIFKRAA</sequence>
<dbReference type="Gene3D" id="3.40.50.150">
    <property type="entry name" value="Vaccinia Virus protein VP39"/>
    <property type="match status" value="1"/>
</dbReference>
<dbReference type="InterPro" id="IPR003358">
    <property type="entry name" value="tRNA_(Gua-N-7)_MeTrfase_Trmb"/>
</dbReference>
<feature type="binding site" evidence="9">
    <location>
        <begin position="262"/>
        <end position="265"/>
    </location>
    <ligand>
        <name>substrate</name>
    </ligand>
</feature>
<dbReference type="GO" id="GO:0008176">
    <property type="term" value="F:tRNA (guanine(46)-N7)-methyltransferase activity"/>
    <property type="evidence" value="ECO:0007669"/>
    <property type="project" value="UniProtKB-UniRule"/>
</dbReference>
<evidence type="ECO:0000256" key="9">
    <source>
        <dbReference type="HAMAP-Rule" id="MF_01057"/>
    </source>
</evidence>
<dbReference type="PROSITE" id="PS51625">
    <property type="entry name" value="SAM_MT_TRMB"/>
    <property type="match status" value="1"/>
</dbReference>
<accession>A0ABD4YTN6</accession>
<proteinExistence type="inferred from homology"/>
<reference evidence="11 12" key="1">
    <citation type="submission" date="2022-09" db="EMBL/GenBank/DDBJ databases">
        <title>Intensive care unit water sources are persistently colonized with multi-drug resistant bacteria and are the site of extensive horizontal gene transfer of antibiotic resistance genes.</title>
        <authorList>
            <person name="Diorio-Toth L."/>
        </authorList>
    </citation>
    <scope>NUCLEOTIDE SEQUENCE [LARGE SCALE GENOMIC DNA]</scope>
    <source>
        <strain evidence="11 12">GD03967</strain>
    </source>
</reference>